<organism evidence="2 4">
    <name type="scientific">Adineta steineri</name>
    <dbReference type="NCBI Taxonomy" id="433720"/>
    <lineage>
        <taxon>Eukaryota</taxon>
        <taxon>Metazoa</taxon>
        <taxon>Spiralia</taxon>
        <taxon>Gnathifera</taxon>
        <taxon>Rotifera</taxon>
        <taxon>Eurotatoria</taxon>
        <taxon>Bdelloidea</taxon>
        <taxon>Adinetida</taxon>
        <taxon>Adinetidae</taxon>
        <taxon>Adineta</taxon>
    </lineage>
</organism>
<dbReference type="Pfam" id="PF05721">
    <property type="entry name" value="PhyH"/>
    <property type="match status" value="1"/>
</dbReference>
<comment type="caution">
    <text evidence="2">The sequence shown here is derived from an EMBL/GenBank/DDBJ whole genome shotgun (WGS) entry which is preliminary data.</text>
</comment>
<dbReference type="PANTHER" id="PTHR20883:SF48">
    <property type="entry name" value="ECTOINE DIOXYGENASE"/>
    <property type="match status" value="1"/>
</dbReference>
<dbReference type="EMBL" id="CAJNOE010000049">
    <property type="protein sequence ID" value="CAF0811838.1"/>
    <property type="molecule type" value="Genomic_DNA"/>
</dbReference>
<dbReference type="PANTHER" id="PTHR20883">
    <property type="entry name" value="PHYTANOYL-COA DIOXYGENASE DOMAIN CONTAINING 1"/>
    <property type="match status" value="1"/>
</dbReference>
<evidence type="ECO:0000313" key="2">
    <source>
        <dbReference type="EMBL" id="CAF0811838.1"/>
    </source>
</evidence>
<comment type="cofactor">
    <cofactor evidence="1">
        <name>Fe cation</name>
        <dbReference type="ChEBI" id="CHEBI:24875"/>
    </cofactor>
</comment>
<accession>A0A813TNA0</accession>
<protein>
    <recommendedName>
        <fullName evidence="5">Phytanoyl-CoA dioxygenase</fullName>
    </recommendedName>
</protein>
<dbReference type="Proteomes" id="UP000663868">
    <property type="component" value="Unassembled WGS sequence"/>
</dbReference>
<dbReference type="SUPFAM" id="SSF51197">
    <property type="entry name" value="Clavaminate synthase-like"/>
    <property type="match status" value="1"/>
</dbReference>
<dbReference type="InterPro" id="IPR008775">
    <property type="entry name" value="Phytyl_CoA_dOase-like"/>
</dbReference>
<dbReference type="Proteomes" id="UP000663860">
    <property type="component" value="Unassembled WGS sequence"/>
</dbReference>
<evidence type="ECO:0000313" key="4">
    <source>
        <dbReference type="Proteomes" id="UP000663860"/>
    </source>
</evidence>
<evidence type="ECO:0000313" key="3">
    <source>
        <dbReference type="EMBL" id="CAF4022359.1"/>
    </source>
</evidence>
<sequence length="301" mass="34065">MASSLTITPTPRLILPVTNSISLTQSDIDSYREKGYHVVPDLLSPSQLEQWRTIILSAVKDRAVKKDKLATVHQEDATKDNFDYSDDAFTECINLWQTNDSVKQLLLASGNIIGKAAAELEGIDCVRLWYDQALVEEPFANPTSWHLDNPYWSFNTLHAINIWIALDDTTLENGCIYFMPGSHKVTERHFHEANDQFPPETEIGENLSDIFLIYPELKQCPTVPMPMKAGSGFFFSGHLIHGAGANMTPERRVAMTIQMMPDNMAFNGRQNHLTREEMDKLEIGVSIFNDDNCNPILYKKN</sequence>
<proteinExistence type="predicted"/>
<dbReference type="GO" id="GO:0016491">
    <property type="term" value="F:oxidoreductase activity"/>
    <property type="evidence" value="ECO:0007669"/>
    <property type="project" value="UniProtKB-ARBA"/>
</dbReference>
<gene>
    <name evidence="2" type="ORF">IZO911_LOCUS7506</name>
    <name evidence="3" type="ORF">KXQ929_LOCUS29757</name>
</gene>
<reference evidence="2" key="1">
    <citation type="submission" date="2021-02" db="EMBL/GenBank/DDBJ databases">
        <authorList>
            <person name="Nowell W R."/>
        </authorList>
    </citation>
    <scope>NUCLEOTIDE SEQUENCE</scope>
</reference>
<dbReference type="AlphaFoldDB" id="A0A813TNA0"/>
<dbReference type="GO" id="GO:0046872">
    <property type="term" value="F:metal ion binding"/>
    <property type="evidence" value="ECO:0007669"/>
    <property type="project" value="UniProtKB-ARBA"/>
</dbReference>
<dbReference type="Gene3D" id="2.60.120.620">
    <property type="entry name" value="q2cbj1_9rhob like domain"/>
    <property type="match status" value="1"/>
</dbReference>
<evidence type="ECO:0008006" key="5">
    <source>
        <dbReference type="Google" id="ProtNLM"/>
    </source>
</evidence>
<evidence type="ECO:0000256" key="1">
    <source>
        <dbReference type="ARBA" id="ARBA00001962"/>
    </source>
</evidence>
<dbReference type="EMBL" id="CAJOBB010003129">
    <property type="protein sequence ID" value="CAF4022359.1"/>
    <property type="molecule type" value="Genomic_DNA"/>
</dbReference>
<name>A0A813TNA0_9BILA</name>